<protein>
    <submittedName>
        <fullName evidence="2">Cupin domain-containing protein</fullName>
    </submittedName>
</protein>
<dbReference type="InterPro" id="IPR014710">
    <property type="entry name" value="RmlC-like_jellyroll"/>
</dbReference>
<keyword evidence="3" id="KW-1185">Reference proteome</keyword>
<reference evidence="2 3" key="1">
    <citation type="submission" date="2020-02" db="EMBL/GenBank/DDBJ databases">
        <authorList>
            <person name="Li G."/>
        </authorList>
    </citation>
    <scope>NUCLEOTIDE SEQUENCE [LARGE SCALE GENOMIC DNA]</scope>
    <source>
        <strain evidence="2 3">DSM 102029</strain>
    </source>
</reference>
<dbReference type="PANTHER" id="PTHR40943">
    <property type="entry name" value="CYTOPLASMIC PROTEIN-RELATED"/>
    <property type="match status" value="1"/>
</dbReference>
<evidence type="ECO:0000313" key="3">
    <source>
        <dbReference type="Proteomes" id="UP000464751"/>
    </source>
</evidence>
<feature type="domain" description="(S)-ureidoglycine aminohydrolase cupin" evidence="1">
    <location>
        <begin position="41"/>
        <end position="111"/>
    </location>
</feature>
<accession>A0A6P1YKA1</accession>
<gene>
    <name evidence="2" type="ORF">G3A50_05010</name>
</gene>
<sequence length="117" mass="12976">MSLLTFFDLANLPTPREGRPLPGRLIEGDPRFRSWDIAATPDGSVQAGVWEATPGAYRSIKGKTWEFCTILSGISELVEDGKPPLRIVAGDSFVMHPGFEGTWRVIETTTKLWVSRD</sequence>
<dbReference type="KEGG" id="apra:G3A50_05010"/>
<dbReference type="PANTHER" id="PTHR40943:SF1">
    <property type="entry name" value="CYTOPLASMIC PROTEIN"/>
    <property type="match status" value="1"/>
</dbReference>
<evidence type="ECO:0000313" key="2">
    <source>
        <dbReference type="EMBL" id="QIB33136.1"/>
    </source>
</evidence>
<organism evidence="2 3">
    <name type="scientific">Ancylobacter pratisalsi</name>
    <dbReference type="NCBI Taxonomy" id="1745854"/>
    <lineage>
        <taxon>Bacteria</taxon>
        <taxon>Pseudomonadati</taxon>
        <taxon>Pseudomonadota</taxon>
        <taxon>Alphaproteobacteria</taxon>
        <taxon>Hyphomicrobiales</taxon>
        <taxon>Xanthobacteraceae</taxon>
        <taxon>Ancylobacter</taxon>
    </lineage>
</organism>
<evidence type="ECO:0000259" key="1">
    <source>
        <dbReference type="Pfam" id="PF05899"/>
    </source>
</evidence>
<dbReference type="EMBL" id="CP048630">
    <property type="protein sequence ID" value="QIB33136.1"/>
    <property type="molecule type" value="Genomic_DNA"/>
</dbReference>
<dbReference type="InterPro" id="IPR008579">
    <property type="entry name" value="UGlyAH_Cupin_dom"/>
</dbReference>
<proteinExistence type="predicted"/>
<dbReference type="Proteomes" id="UP000464751">
    <property type="component" value="Chromosome"/>
</dbReference>
<dbReference type="AlphaFoldDB" id="A0A6P1YKA1"/>
<name>A0A6P1YKA1_9HYPH</name>
<dbReference type="RefSeq" id="WP_163074234.1">
    <property type="nucleotide sequence ID" value="NZ_CP048630.1"/>
</dbReference>
<dbReference type="InterPro" id="IPR011051">
    <property type="entry name" value="RmlC_Cupin_sf"/>
</dbReference>
<dbReference type="SUPFAM" id="SSF51182">
    <property type="entry name" value="RmlC-like cupins"/>
    <property type="match status" value="1"/>
</dbReference>
<dbReference type="Pfam" id="PF05899">
    <property type="entry name" value="Cupin_3"/>
    <property type="match status" value="1"/>
</dbReference>
<dbReference type="Gene3D" id="2.60.120.10">
    <property type="entry name" value="Jelly Rolls"/>
    <property type="match status" value="1"/>
</dbReference>